<evidence type="ECO:0000256" key="5">
    <source>
        <dbReference type="ARBA" id="ARBA00022833"/>
    </source>
</evidence>
<keyword evidence="9" id="KW-1185">Reference proteome</keyword>
<protein>
    <submittedName>
        <fullName evidence="8">Predicted protein</fullName>
    </submittedName>
</protein>
<dbReference type="Proteomes" id="UP000006671">
    <property type="component" value="Unassembled WGS sequence"/>
</dbReference>
<dbReference type="KEGG" id="ngr:NAEGRDRAFT_74952"/>
<dbReference type="Pfam" id="PF07998">
    <property type="entry name" value="Peptidase_M54"/>
    <property type="match status" value="1"/>
</dbReference>
<name>D2W0R4_NAEGR</name>
<keyword evidence="4" id="KW-0378">Hydrolase</keyword>
<dbReference type="RefSeq" id="XP_002670125.1">
    <property type="nucleotide sequence ID" value="XM_002670079.1"/>
</dbReference>
<dbReference type="GeneID" id="8857278"/>
<reference evidence="8 9" key="1">
    <citation type="journal article" date="2010" name="Cell">
        <title>The genome of Naegleria gruberi illuminates early eukaryotic versatility.</title>
        <authorList>
            <person name="Fritz-Laylin L.K."/>
            <person name="Prochnik S.E."/>
            <person name="Ginger M.L."/>
            <person name="Dacks J.B."/>
            <person name="Carpenter M.L."/>
            <person name="Field M.C."/>
            <person name="Kuo A."/>
            <person name="Paredez A."/>
            <person name="Chapman J."/>
            <person name="Pham J."/>
            <person name="Shu S."/>
            <person name="Neupane R."/>
            <person name="Cipriano M."/>
            <person name="Mancuso J."/>
            <person name="Tu H."/>
            <person name="Salamov A."/>
            <person name="Lindquist E."/>
            <person name="Shapiro H."/>
            <person name="Lucas S."/>
            <person name="Grigoriev I.V."/>
            <person name="Cande W.Z."/>
            <person name="Fulton C."/>
            <person name="Rokhsar D.S."/>
            <person name="Dawson S.C."/>
        </authorList>
    </citation>
    <scope>NUCLEOTIDE SEQUENCE [LARGE SCALE GENOMIC DNA]</scope>
    <source>
        <strain evidence="8 9">NEG-M</strain>
    </source>
</reference>
<dbReference type="EMBL" id="GG738919">
    <property type="protein sequence ID" value="EFC37381.1"/>
    <property type="molecule type" value="Genomic_DNA"/>
</dbReference>
<dbReference type="InParanoid" id="D2W0R4"/>
<keyword evidence="3" id="KW-0479">Metal-binding</keyword>
<dbReference type="Gene3D" id="3.40.390.10">
    <property type="entry name" value="Collagenase (Catalytic Domain)"/>
    <property type="match status" value="1"/>
</dbReference>
<dbReference type="CDD" id="cd11375">
    <property type="entry name" value="Peptidase_M54"/>
    <property type="match status" value="1"/>
</dbReference>
<feature type="region of interest" description="Disordered" evidence="7">
    <location>
        <begin position="369"/>
        <end position="405"/>
    </location>
</feature>
<evidence type="ECO:0000313" key="9">
    <source>
        <dbReference type="Proteomes" id="UP000006671"/>
    </source>
</evidence>
<feature type="compositionally biased region" description="Acidic residues" evidence="7">
    <location>
        <begin position="369"/>
        <end position="393"/>
    </location>
</feature>
<dbReference type="OrthoDB" id="2365600at2759"/>
<dbReference type="PANTHER" id="PTHR15910:SF1">
    <property type="entry name" value="ARCHAEMETZINCIN-2"/>
    <property type="match status" value="1"/>
</dbReference>
<dbReference type="GO" id="GO:0046872">
    <property type="term" value="F:metal ion binding"/>
    <property type="evidence" value="ECO:0007669"/>
    <property type="project" value="UniProtKB-KW"/>
</dbReference>
<comment type="cofactor">
    <cofactor evidence="1">
        <name>Zn(2+)</name>
        <dbReference type="ChEBI" id="CHEBI:29105"/>
    </cofactor>
</comment>
<evidence type="ECO:0000256" key="2">
    <source>
        <dbReference type="ARBA" id="ARBA00022670"/>
    </source>
</evidence>
<evidence type="ECO:0000256" key="1">
    <source>
        <dbReference type="ARBA" id="ARBA00001947"/>
    </source>
</evidence>
<dbReference type="AlphaFoldDB" id="D2W0R4"/>
<evidence type="ECO:0000256" key="3">
    <source>
        <dbReference type="ARBA" id="ARBA00022723"/>
    </source>
</evidence>
<evidence type="ECO:0000256" key="7">
    <source>
        <dbReference type="SAM" id="MobiDB-lite"/>
    </source>
</evidence>
<accession>D2W0R4</accession>
<keyword evidence="5" id="KW-0862">Zinc</keyword>
<dbReference type="GO" id="GO:0006508">
    <property type="term" value="P:proteolysis"/>
    <property type="evidence" value="ECO:0007669"/>
    <property type="project" value="UniProtKB-KW"/>
</dbReference>
<evidence type="ECO:0000256" key="6">
    <source>
        <dbReference type="ARBA" id="ARBA00023049"/>
    </source>
</evidence>
<dbReference type="GO" id="GO:0008237">
    <property type="term" value="F:metallopeptidase activity"/>
    <property type="evidence" value="ECO:0007669"/>
    <property type="project" value="UniProtKB-KW"/>
</dbReference>
<organism evidence="9">
    <name type="scientific">Naegleria gruberi</name>
    <name type="common">Amoeba</name>
    <dbReference type="NCBI Taxonomy" id="5762"/>
    <lineage>
        <taxon>Eukaryota</taxon>
        <taxon>Discoba</taxon>
        <taxon>Heterolobosea</taxon>
        <taxon>Tetramitia</taxon>
        <taxon>Eutetramitia</taxon>
        <taxon>Vahlkampfiidae</taxon>
        <taxon>Naegleria</taxon>
    </lineage>
</organism>
<feature type="compositionally biased region" description="Polar residues" evidence="7">
    <location>
        <begin position="396"/>
        <end position="405"/>
    </location>
</feature>
<dbReference type="OMA" id="PYARGFK"/>
<evidence type="ECO:0000313" key="8">
    <source>
        <dbReference type="EMBL" id="EFC37381.1"/>
    </source>
</evidence>
<dbReference type="InterPro" id="IPR024079">
    <property type="entry name" value="MetalloPept_cat_dom_sf"/>
</dbReference>
<dbReference type="InterPro" id="IPR012962">
    <property type="entry name" value="Pept_M54_archaemetzincn"/>
</dbReference>
<evidence type="ECO:0000256" key="4">
    <source>
        <dbReference type="ARBA" id="ARBA00022801"/>
    </source>
</evidence>
<dbReference type="PANTHER" id="PTHR15910">
    <property type="entry name" value="ARCHAEMETZINCIN"/>
    <property type="match status" value="1"/>
</dbReference>
<keyword evidence="6" id="KW-0482">Metalloprotease</keyword>
<sequence length="405" mass="47442">MPRQKKIKFAQGFKHATPEEIREAIGDCHNERHYHFEMKRPSDDETNFYCPVPDPTSIDDWLAQYVEDRDTFDEWNGLRKKIAGKNFHLKKNIGLLWIEKDGDSNDRRKYLTHLKRFVEAFYYGINVTILDSVHIKKDKHGHFVESEDIIYRIKSRRCHEYDEDKAGEDEIQFRAADVIVPLNKLRKHLQDEVSCVCGVTMDDLYIGAKDSFTCGLAQGGDSIGVFSMCRYDPLFRKSAPKKRNKKITVSWEEDGIINEDTLTENDLVILERCCKIVVHEIAHMVQVGHCVFFDCIMNGSGHLEEDFRQSIHLCPVDLRKFQYLIGFDIAQRYRALLNFYESYHMKEAASWTQDMIQYITKRSHNDESEIINLDDEEDQVEDEESDHTDDILNEDIISSPNKKRK</sequence>
<dbReference type="VEuPathDB" id="AmoebaDB:NAEGRDRAFT_74952"/>
<dbReference type="eggNOG" id="ENOG502QVTZ">
    <property type="taxonomic scope" value="Eukaryota"/>
</dbReference>
<keyword evidence="2" id="KW-0645">Protease</keyword>
<gene>
    <name evidence="8" type="ORF">NAEGRDRAFT_74952</name>
</gene>
<proteinExistence type="predicted"/>